<name>A0ABR0QT33_GOSAR</name>
<feature type="domain" description="RNase H type-1" evidence="1">
    <location>
        <begin position="115"/>
        <end position="236"/>
    </location>
</feature>
<organism evidence="2 3">
    <name type="scientific">Gossypium arboreum</name>
    <name type="common">Tree cotton</name>
    <name type="synonym">Gossypium nanking</name>
    <dbReference type="NCBI Taxonomy" id="29729"/>
    <lineage>
        <taxon>Eukaryota</taxon>
        <taxon>Viridiplantae</taxon>
        <taxon>Streptophyta</taxon>
        <taxon>Embryophyta</taxon>
        <taxon>Tracheophyta</taxon>
        <taxon>Spermatophyta</taxon>
        <taxon>Magnoliopsida</taxon>
        <taxon>eudicotyledons</taxon>
        <taxon>Gunneridae</taxon>
        <taxon>Pentapetalae</taxon>
        <taxon>rosids</taxon>
        <taxon>malvids</taxon>
        <taxon>Malvales</taxon>
        <taxon>Malvaceae</taxon>
        <taxon>Malvoideae</taxon>
        <taxon>Gossypium</taxon>
    </lineage>
</organism>
<reference evidence="2 3" key="1">
    <citation type="submission" date="2023-03" db="EMBL/GenBank/DDBJ databases">
        <title>WGS of Gossypium arboreum.</title>
        <authorList>
            <person name="Yu D."/>
        </authorList>
    </citation>
    <scope>NUCLEOTIDE SEQUENCE [LARGE SCALE GENOMIC DNA]</scope>
    <source>
        <tissue evidence="2">Leaf</tissue>
    </source>
</reference>
<comment type="caution">
    <text evidence="2">The sequence shown here is derived from an EMBL/GenBank/DDBJ whole genome shotgun (WGS) entry which is preliminary data.</text>
</comment>
<dbReference type="PANTHER" id="PTHR47074:SF61">
    <property type="entry name" value="RNASE H TYPE-1 DOMAIN-CONTAINING PROTEIN"/>
    <property type="match status" value="1"/>
</dbReference>
<evidence type="ECO:0000313" key="2">
    <source>
        <dbReference type="EMBL" id="KAK5842487.1"/>
    </source>
</evidence>
<gene>
    <name evidence="2" type="ORF">PVK06_004851</name>
</gene>
<proteinExistence type="predicted"/>
<accession>A0ABR0QT33</accession>
<dbReference type="Proteomes" id="UP001358586">
    <property type="component" value="Chromosome 2"/>
</dbReference>
<evidence type="ECO:0000313" key="3">
    <source>
        <dbReference type="Proteomes" id="UP001358586"/>
    </source>
</evidence>
<dbReference type="InterPro" id="IPR044730">
    <property type="entry name" value="RNase_H-like_dom_plant"/>
</dbReference>
<dbReference type="Pfam" id="PF13456">
    <property type="entry name" value="RVT_3"/>
    <property type="match status" value="1"/>
</dbReference>
<sequence>MHTLLMYGPTKNVWRSSGVDWSNFNENMDFCTWLNLVFQNRKHDFGEIPVTTSWALWQANNKSTMEGKRQSFQDICSIIFSIIKEMRELNDKILAPMNAMNSIWKPPQEPFVKVNFDVVFKTTLHHSYSGFVIKNSRGLPIGCGSIFNKFVSDSFTTKAIAYLQALDFVREMSFTHVKVEGDSRTMIVKINQVLPNFSDMGTYIEEIKIKVSSFQHISFYHIDRRVNIVSHMLAKERMSMREDRFWVEDLPTAAEIHLAIDLSRLVSHI</sequence>
<evidence type="ECO:0000259" key="1">
    <source>
        <dbReference type="Pfam" id="PF13456"/>
    </source>
</evidence>
<dbReference type="InterPro" id="IPR052929">
    <property type="entry name" value="RNase_H-like_EbsB-rel"/>
</dbReference>
<dbReference type="InterPro" id="IPR002156">
    <property type="entry name" value="RNaseH_domain"/>
</dbReference>
<dbReference type="Gene3D" id="3.30.420.10">
    <property type="entry name" value="Ribonuclease H-like superfamily/Ribonuclease H"/>
    <property type="match status" value="1"/>
</dbReference>
<protein>
    <recommendedName>
        <fullName evidence="1">RNase H type-1 domain-containing protein</fullName>
    </recommendedName>
</protein>
<keyword evidence="3" id="KW-1185">Reference proteome</keyword>
<dbReference type="EMBL" id="JARKNE010000002">
    <property type="protein sequence ID" value="KAK5842487.1"/>
    <property type="molecule type" value="Genomic_DNA"/>
</dbReference>
<dbReference type="CDD" id="cd06222">
    <property type="entry name" value="RNase_H_like"/>
    <property type="match status" value="1"/>
</dbReference>
<dbReference type="InterPro" id="IPR036397">
    <property type="entry name" value="RNaseH_sf"/>
</dbReference>
<dbReference type="PANTHER" id="PTHR47074">
    <property type="entry name" value="BNAC02G40300D PROTEIN"/>
    <property type="match status" value="1"/>
</dbReference>